<dbReference type="AlphaFoldDB" id="A0AAV6V001"/>
<keyword evidence="1" id="KW-0472">Membrane</keyword>
<feature type="transmembrane region" description="Helical" evidence="1">
    <location>
        <begin position="148"/>
        <end position="166"/>
    </location>
</feature>
<name>A0AAV6V001_9ARAC</name>
<dbReference type="Proteomes" id="UP000827092">
    <property type="component" value="Unassembled WGS sequence"/>
</dbReference>
<gene>
    <name evidence="2" type="ORF">JTE90_004648</name>
</gene>
<dbReference type="EMBL" id="JAFNEN010000229">
    <property type="protein sequence ID" value="KAG8188836.1"/>
    <property type="molecule type" value="Genomic_DNA"/>
</dbReference>
<protein>
    <submittedName>
        <fullName evidence="2">Uncharacterized protein</fullName>
    </submittedName>
</protein>
<keyword evidence="1" id="KW-1133">Transmembrane helix</keyword>
<evidence type="ECO:0000313" key="3">
    <source>
        <dbReference type="Proteomes" id="UP000827092"/>
    </source>
</evidence>
<organism evidence="2 3">
    <name type="scientific">Oedothorax gibbosus</name>
    <dbReference type="NCBI Taxonomy" id="931172"/>
    <lineage>
        <taxon>Eukaryota</taxon>
        <taxon>Metazoa</taxon>
        <taxon>Ecdysozoa</taxon>
        <taxon>Arthropoda</taxon>
        <taxon>Chelicerata</taxon>
        <taxon>Arachnida</taxon>
        <taxon>Araneae</taxon>
        <taxon>Araneomorphae</taxon>
        <taxon>Entelegynae</taxon>
        <taxon>Araneoidea</taxon>
        <taxon>Linyphiidae</taxon>
        <taxon>Erigoninae</taxon>
        <taxon>Oedothorax</taxon>
    </lineage>
</organism>
<reference evidence="2 3" key="1">
    <citation type="journal article" date="2022" name="Nat. Ecol. Evol.">
        <title>A masculinizing supergene underlies an exaggerated male reproductive morph in a spider.</title>
        <authorList>
            <person name="Hendrickx F."/>
            <person name="De Corte Z."/>
            <person name="Sonet G."/>
            <person name="Van Belleghem S.M."/>
            <person name="Kostlbacher S."/>
            <person name="Vangestel C."/>
        </authorList>
    </citation>
    <scope>NUCLEOTIDE SEQUENCE [LARGE SCALE GENOMIC DNA]</scope>
    <source>
        <strain evidence="2">W744_W776</strain>
    </source>
</reference>
<comment type="caution">
    <text evidence="2">The sequence shown here is derived from an EMBL/GenBank/DDBJ whole genome shotgun (WGS) entry which is preliminary data.</text>
</comment>
<keyword evidence="3" id="KW-1185">Reference proteome</keyword>
<evidence type="ECO:0000256" key="1">
    <source>
        <dbReference type="SAM" id="Phobius"/>
    </source>
</evidence>
<evidence type="ECO:0000313" key="2">
    <source>
        <dbReference type="EMBL" id="KAG8188836.1"/>
    </source>
</evidence>
<accession>A0AAV6V001</accession>
<keyword evidence="1" id="KW-0812">Transmembrane</keyword>
<proteinExistence type="predicted"/>
<sequence>MIRVPESTIDSEDAERTECIEHLEPYFQEAINKILFSHEQSKSVLNEVATERILCMRQQFDVASRLSSLNVSEDSEGTRFILNAMFDTISESVSEIDNFSEQAMRQSLDVASLSISCLSKKIRSSLRVQSRTRPANYSKKDVAMSMKLFVKICFLILIYVLFAVFSEELVDGYKEFNQQSLTVYQSA</sequence>